<dbReference type="InterPro" id="IPR029052">
    <property type="entry name" value="Metallo-depent_PP-like"/>
</dbReference>
<evidence type="ECO:0000259" key="3">
    <source>
        <dbReference type="SMART" id="SM00854"/>
    </source>
</evidence>
<dbReference type="Pfam" id="PF09587">
    <property type="entry name" value="PGA_cap"/>
    <property type="match status" value="1"/>
</dbReference>
<keyword evidence="2" id="KW-0732">Signal</keyword>
<proteinExistence type="inferred from homology"/>
<protein>
    <submittedName>
        <fullName evidence="4">CapA family protein</fullName>
    </submittedName>
</protein>
<gene>
    <name evidence="4" type="ORF">H8L32_00165</name>
</gene>
<dbReference type="PANTHER" id="PTHR33393">
    <property type="entry name" value="POLYGLUTAMINE SYNTHESIS ACCESSORY PROTEIN RV0574C-RELATED"/>
    <property type="match status" value="1"/>
</dbReference>
<dbReference type="InterPro" id="IPR052169">
    <property type="entry name" value="CW_Biosynth-Accessory"/>
</dbReference>
<evidence type="ECO:0000256" key="1">
    <source>
        <dbReference type="ARBA" id="ARBA00005662"/>
    </source>
</evidence>
<dbReference type="Proteomes" id="UP000650424">
    <property type="component" value="Unassembled WGS sequence"/>
</dbReference>
<dbReference type="PANTHER" id="PTHR33393:SF13">
    <property type="entry name" value="PGA BIOSYNTHESIS PROTEIN CAPA"/>
    <property type="match status" value="1"/>
</dbReference>
<feature type="signal peptide" evidence="2">
    <location>
        <begin position="1"/>
        <end position="25"/>
    </location>
</feature>
<dbReference type="RefSeq" id="WP_186945154.1">
    <property type="nucleotide sequence ID" value="NZ_JACOGF010000001.1"/>
</dbReference>
<organism evidence="4 5">
    <name type="scientific">Undibacterium hunanense</name>
    <dbReference type="NCBI Taxonomy" id="2762292"/>
    <lineage>
        <taxon>Bacteria</taxon>
        <taxon>Pseudomonadati</taxon>
        <taxon>Pseudomonadota</taxon>
        <taxon>Betaproteobacteria</taxon>
        <taxon>Burkholderiales</taxon>
        <taxon>Oxalobacteraceae</taxon>
        <taxon>Undibacterium</taxon>
    </lineage>
</organism>
<evidence type="ECO:0000313" key="4">
    <source>
        <dbReference type="EMBL" id="MBC3915883.1"/>
    </source>
</evidence>
<feature type="domain" description="Capsule synthesis protein CapA" evidence="3">
    <location>
        <begin position="32"/>
        <end position="317"/>
    </location>
</feature>
<feature type="chain" id="PRO_5045675739" evidence="2">
    <location>
        <begin position="26"/>
        <end position="417"/>
    </location>
</feature>
<comment type="caution">
    <text evidence="4">The sequence shown here is derived from an EMBL/GenBank/DDBJ whole genome shotgun (WGS) entry which is preliminary data.</text>
</comment>
<accession>A0ABR6ZJ35</accession>
<dbReference type="InterPro" id="IPR019079">
    <property type="entry name" value="Capsule_synth_CapA"/>
</dbReference>
<keyword evidence="5" id="KW-1185">Reference proteome</keyword>
<reference evidence="4 5" key="1">
    <citation type="submission" date="2020-08" db="EMBL/GenBank/DDBJ databases">
        <title>Novel species isolated from subtropical streams in China.</title>
        <authorList>
            <person name="Lu H."/>
        </authorList>
    </citation>
    <scope>NUCLEOTIDE SEQUENCE [LARGE SCALE GENOMIC DNA]</scope>
    <source>
        <strain evidence="4 5">CY18W</strain>
    </source>
</reference>
<evidence type="ECO:0000256" key="2">
    <source>
        <dbReference type="SAM" id="SignalP"/>
    </source>
</evidence>
<sequence>MKQRRRVVWPALFAMLLGLFCQTSAAQTGGHHILLTGQVMLQHNLATYDAPGYANNVELQKIRRQLDSVFALMRSSDTVILELESALKIDSTQAREVEPGRDKDSDFFHEVDRDSIVDLITRKIRFAPNQAMFAAANNHVSDNGVPGITSLITLFQDLNIPLAGVGDELAASAPRYLPVKSGKLPGQQLASVALIAFATDKVKLQAKKTAVGVNTLSVTDDTANTVNSEDRQRIEQSIAKARKQQAIVVAYHHNHHWNQKQVNLAGGIEQWRLDFAHYCIERGADVYFSHGEPRLQGIEIYQGKPIFYGLGNFFFQTRKVNFYQPEVWESVMAELEYDDANPHTIRSIKLTPVVLNENGAQAVFMQTRGLPALADDAQARKILTTLQSLSEKFGTRIDIDDSNPAAIVGRIRIAKAS</sequence>
<comment type="similarity">
    <text evidence="1">Belongs to the CapA family.</text>
</comment>
<name>A0ABR6ZJ35_9BURK</name>
<dbReference type="SUPFAM" id="SSF56300">
    <property type="entry name" value="Metallo-dependent phosphatases"/>
    <property type="match status" value="1"/>
</dbReference>
<evidence type="ECO:0000313" key="5">
    <source>
        <dbReference type="Proteomes" id="UP000650424"/>
    </source>
</evidence>
<dbReference type="EMBL" id="JACOGF010000001">
    <property type="protein sequence ID" value="MBC3915883.1"/>
    <property type="molecule type" value="Genomic_DNA"/>
</dbReference>
<dbReference type="SMART" id="SM00854">
    <property type="entry name" value="PGA_cap"/>
    <property type="match status" value="1"/>
</dbReference>